<name>A0A933L1X6_9HYPH</name>
<dbReference type="InterPro" id="IPR010982">
    <property type="entry name" value="Lambda_DNA-bd_dom_sf"/>
</dbReference>
<reference evidence="1" key="1">
    <citation type="submission" date="2020-07" db="EMBL/GenBank/DDBJ databases">
        <title>Huge and variable diversity of episymbiotic CPR bacteria and DPANN archaea in groundwater ecosystems.</title>
        <authorList>
            <person name="He C.Y."/>
            <person name="Keren R."/>
            <person name="Whittaker M."/>
            <person name="Farag I.F."/>
            <person name="Doudna J."/>
            <person name="Cate J.H.D."/>
            <person name="Banfield J.F."/>
        </authorList>
    </citation>
    <scope>NUCLEOTIDE SEQUENCE</scope>
    <source>
        <strain evidence="1">NC_groundwater_1586_Pr3_B-0.1um_66_15</strain>
    </source>
</reference>
<evidence type="ECO:0000313" key="1">
    <source>
        <dbReference type="EMBL" id="MBI4920740.1"/>
    </source>
</evidence>
<dbReference type="EMBL" id="JACRAF010000010">
    <property type="protein sequence ID" value="MBI4920740.1"/>
    <property type="molecule type" value="Genomic_DNA"/>
</dbReference>
<accession>A0A933L1X6</accession>
<dbReference type="SUPFAM" id="SSF143100">
    <property type="entry name" value="TTHA1013/TTHA0281-like"/>
    <property type="match status" value="1"/>
</dbReference>
<proteinExistence type="predicted"/>
<dbReference type="GO" id="GO:0003677">
    <property type="term" value="F:DNA binding"/>
    <property type="evidence" value="ECO:0007669"/>
    <property type="project" value="InterPro"/>
</dbReference>
<dbReference type="SUPFAM" id="SSF47413">
    <property type="entry name" value="lambda repressor-like DNA-binding domains"/>
    <property type="match status" value="1"/>
</dbReference>
<comment type="caution">
    <text evidence="1">The sequence shown here is derived from an EMBL/GenBank/DDBJ whole genome shotgun (WGS) entry which is preliminary data.</text>
</comment>
<dbReference type="InterPro" id="IPR035069">
    <property type="entry name" value="TTHA1013/TTHA0281-like"/>
</dbReference>
<organism evidence="1 2">
    <name type="scientific">Devosia nanyangense</name>
    <dbReference type="NCBI Taxonomy" id="1228055"/>
    <lineage>
        <taxon>Bacteria</taxon>
        <taxon>Pseudomonadati</taxon>
        <taxon>Pseudomonadota</taxon>
        <taxon>Alphaproteobacteria</taxon>
        <taxon>Hyphomicrobiales</taxon>
        <taxon>Devosiaceae</taxon>
        <taxon>Devosia</taxon>
    </lineage>
</organism>
<gene>
    <name evidence="1" type="ORF">HY834_03255</name>
</gene>
<protein>
    <submittedName>
        <fullName evidence="1">Type II toxin-antitoxin system HicB family antitoxin</fullName>
    </submittedName>
</protein>
<dbReference type="AlphaFoldDB" id="A0A933L1X6"/>
<dbReference type="Proteomes" id="UP000782610">
    <property type="component" value="Unassembled WGS sequence"/>
</dbReference>
<dbReference type="Gene3D" id="3.30.160.250">
    <property type="match status" value="1"/>
</dbReference>
<evidence type="ECO:0000313" key="2">
    <source>
        <dbReference type="Proteomes" id="UP000782610"/>
    </source>
</evidence>
<sequence>MQYLARFIEDGDGFIVTFPGVPEAMTHGATRAAARNNAAEALELALLGAYYARDLPLPAAGKRPQEGGSFEWIGVPPAAIAKMAFIDAFRAVGTTRVALAAKLGKSEGEVRRMLNPTYGSKINTLEAGLRALGRRLVVTVEAA</sequence>